<sequence length="122" mass="13638">MEPALSTPPELMDVLAELRALEPLFHTGHAAEQIAAPSFWEVDASGRRYSRDHVLAVLRERAADPAPEDLDADDFHVAPAGADHYLLTYTLRQADRVTHRLTVWRRGGGQWQAVYHQGTIVT</sequence>
<evidence type="ECO:0000313" key="3">
    <source>
        <dbReference type="Proteomes" id="UP001204151"/>
    </source>
</evidence>
<dbReference type="Gene3D" id="3.10.450.50">
    <property type="match status" value="1"/>
</dbReference>
<dbReference type="Pfam" id="PF14534">
    <property type="entry name" value="DUF4440"/>
    <property type="match status" value="1"/>
</dbReference>
<name>A0ABT1ZRC1_9BURK</name>
<accession>A0ABT1ZRC1</accession>
<proteinExistence type="predicted"/>
<dbReference type="Proteomes" id="UP001204151">
    <property type="component" value="Unassembled WGS sequence"/>
</dbReference>
<comment type="caution">
    <text evidence="2">The sequence shown here is derived from an EMBL/GenBank/DDBJ whole genome shotgun (WGS) entry which is preliminary data.</text>
</comment>
<evidence type="ECO:0000259" key="1">
    <source>
        <dbReference type="Pfam" id="PF14534"/>
    </source>
</evidence>
<organism evidence="2 3">
    <name type="scientific">Massilia pinisoli</name>
    <dbReference type="NCBI Taxonomy" id="1772194"/>
    <lineage>
        <taxon>Bacteria</taxon>
        <taxon>Pseudomonadati</taxon>
        <taxon>Pseudomonadota</taxon>
        <taxon>Betaproteobacteria</taxon>
        <taxon>Burkholderiales</taxon>
        <taxon>Oxalobacteraceae</taxon>
        <taxon>Telluria group</taxon>
        <taxon>Massilia</taxon>
    </lineage>
</organism>
<reference evidence="2 3" key="1">
    <citation type="submission" date="2022-08" db="EMBL/GenBank/DDBJ databases">
        <title>Reclassification of Massilia species as members of the genera Telluria, Duganella, Pseudoduganella, Mokoshia gen. nov. and Zemynaea gen. nov. using orthogonal and non-orthogonal genome-based approaches.</title>
        <authorList>
            <person name="Bowman J.P."/>
        </authorList>
    </citation>
    <scope>NUCLEOTIDE SEQUENCE [LARGE SCALE GENOMIC DNA]</scope>
    <source>
        <strain evidence="2 3">JCM 31316</strain>
    </source>
</reference>
<keyword evidence="3" id="KW-1185">Reference proteome</keyword>
<evidence type="ECO:0000313" key="2">
    <source>
        <dbReference type="EMBL" id="MCS0582463.1"/>
    </source>
</evidence>
<protein>
    <submittedName>
        <fullName evidence="2">DUF4440 domain-containing protein</fullName>
    </submittedName>
</protein>
<feature type="domain" description="DUF4440" evidence="1">
    <location>
        <begin position="29"/>
        <end position="112"/>
    </location>
</feature>
<dbReference type="SUPFAM" id="SSF54427">
    <property type="entry name" value="NTF2-like"/>
    <property type="match status" value="1"/>
</dbReference>
<gene>
    <name evidence="2" type="ORF">NX784_12760</name>
</gene>
<dbReference type="RefSeq" id="WP_258817044.1">
    <property type="nucleotide sequence ID" value="NZ_JANUGW010000008.1"/>
</dbReference>
<dbReference type="InterPro" id="IPR027843">
    <property type="entry name" value="DUF4440"/>
</dbReference>
<dbReference type="EMBL" id="JANUGW010000008">
    <property type="protein sequence ID" value="MCS0582463.1"/>
    <property type="molecule type" value="Genomic_DNA"/>
</dbReference>
<dbReference type="InterPro" id="IPR032710">
    <property type="entry name" value="NTF2-like_dom_sf"/>
</dbReference>